<dbReference type="Gene3D" id="3.40.850.10">
    <property type="entry name" value="Kinesin motor domain"/>
    <property type="match status" value="1"/>
</dbReference>
<evidence type="ECO:0000256" key="13">
    <source>
        <dbReference type="PROSITE-ProRule" id="PRU00283"/>
    </source>
</evidence>
<evidence type="ECO:0000256" key="4">
    <source>
        <dbReference type="ARBA" id="ARBA00022701"/>
    </source>
</evidence>
<dbReference type="GeneID" id="30147656"/>
<evidence type="ECO:0000256" key="8">
    <source>
        <dbReference type="ARBA" id="ARBA00023054"/>
    </source>
</evidence>
<dbReference type="OrthoDB" id="3176171at2759"/>
<evidence type="ECO:0000313" key="19">
    <source>
        <dbReference type="Proteomes" id="UP000094336"/>
    </source>
</evidence>
<evidence type="ECO:0000256" key="16">
    <source>
        <dbReference type="SAM" id="MobiDB-lite"/>
    </source>
</evidence>
<dbReference type="PROSITE" id="PS50067">
    <property type="entry name" value="KINESIN_MOTOR_2"/>
    <property type="match status" value="1"/>
</dbReference>
<evidence type="ECO:0000256" key="3">
    <source>
        <dbReference type="ARBA" id="ARBA00022618"/>
    </source>
</evidence>
<evidence type="ECO:0000256" key="9">
    <source>
        <dbReference type="ARBA" id="ARBA00023175"/>
    </source>
</evidence>
<dbReference type="GO" id="GO:0005816">
    <property type="term" value="C:spindle pole body"/>
    <property type="evidence" value="ECO:0007669"/>
    <property type="project" value="EnsemblFungi"/>
</dbReference>
<keyword evidence="3" id="KW-0132">Cell division</keyword>
<evidence type="ECO:0000313" key="18">
    <source>
        <dbReference type="EMBL" id="ODQ77876.1"/>
    </source>
</evidence>
<keyword evidence="11" id="KW-0131">Cell cycle</keyword>
<feature type="region of interest" description="Disordered" evidence="16">
    <location>
        <begin position="1"/>
        <end position="76"/>
    </location>
</feature>
<dbReference type="PRINTS" id="PR00380">
    <property type="entry name" value="KINESINHEAVY"/>
</dbReference>
<dbReference type="InterPro" id="IPR001752">
    <property type="entry name" value="Kinesin_motor_dom"/>
</dbReference>
<comment type="subcellular location">
    <subcellularLocation>
        <location evidence="1">Cytoplasm</location>
        <location evidence="1">Cytoskeleton</location>
    </subcellularLocation>
</comment>
<evidence type="ECO:0000259" key="17">
    <source>
        <dbReference type="PROSITE" id="PS50067"/>
    </source>
</evidence>
<dbReference type="GO" id="GO:0061863">
    <property type="term" value="F:microtubule plus end polymerase"/>
    <property type="evidence" value="ECO:0007669"/>
    <property type="project" value="EnsemblFungi"/>
</dbReference>
<evidence type="ECO:0000256" key="11">
    <source>
        <dbReference type="ARBA" id="ARBA00023306"/>
    </source>
</evidence>
<dbReference type="GO" id="GO:0008574">
    <property type="term" value="F:plus-end-directed microtubule motor activity"/>
    <property type="evidence" value="ECO:0007669"/>
    <property type="project" value="EnsemblFungi"/>
</dbReference>
<evidence type="ECO:0000256" key="15">
    <source>
        <dbReference type="SAM" id="Coils"/>
    </source>
</evidence>
<dbReference type="PROSITE" id="PS00411">
    <property type="entry name" value="KINESIN_MOTOR_1"/>
    <property type="match status" value="1"/>
</dbReference>
<evidence type="ECO:0000256" key="1">
    <source>
        <dbReference type="ARBA" id="ARBA00004245"/>
    </source>
</evidence>
<dbReference type="AlphaFoldDB" id="A0A1E3QJL0"/>
<dbReference type="Pfam" id="PF00225">
    <property type="entry name" value="Kinesin"/>
    <property type="match status" value="1"/>
</dbReference>
<dbReference type="PANTHER" id="PTHR47968">
    <property type="entry name" value="CENTROMERE PROTEIN E"/>
    <property type="match status" value="1"/>
</dbReference>
<dbReference type="InterPro" id="IPR036961">
    <property type="entry name" value="Kinesin_motor_dom_sf"/>
</dbReference>
<dbReference type="EMBL" id="KV454438">
    <property type="protein sequence ID" value="ODQ77876.1"/>
    <property type="molecule type" value="Genomic_DNA"/>
</dbReference>
<name>A0A1E3QJL0_9ASCO</name>
<keyword evidence="4 14" id="KW-0493">Microtubule</keyword>
<dbReference type="FunFam" id="3.40.850.10:FF:000073">
    <property type="entry name" value="Kinesin-like protein"/>
    <property type="match status" value="1"/>
</dbReference>
<dbReference type="RefSeq" id="XP_018983204.1">
    <property type="nucleotide sequence ID" value="XM_019129803.1"/>
</dbReference>
<keyword evidence="5 13" id="KW-0547">Nucleotide-binding</keyword>
<dbReference type="STRING" id="984486.A0A1E3QJL0"/>
<dbReference type="InterPro" id="IPR027640">
    <property type="entry name" value="Kinesin-like_fam"/>
</dbReference>
<evidence type="ECO:0000256" key="12">
    <source>
        <dbReference type="ARBA" id="ARBA00054086"/>
    </source>
</evidence>
<dbReference type="GO" id="GO:0008017">
    <property type="term" value="F:microtubule binding"/>
    <property type="evidence" value="ECO:0007669"/>
    <property type="project" value="InterPro"/>
</dbReference>
<feature type="binding site" evidence="13">
    <location>
        <begin position="170"/>
        <end position="177"/>
    </location>
    <ligand>
        <name>ATP</name>
        <dbReference type="ChEBI" id="CHEBI:30616"/>
    </ligand>
</feature>
<proteinExistence type="inferred from homology"/>
<evidence type="ECO:0000256" key="2">
    <source>
        <dbReference type="ARBA" id="ARBA00022490"/>
    </source>
</evidence>
<gene>
    <name evidence="18" type="ORF">BABINDRAFT_163251</name>
</gene>
<evidence type="ECO:0000256" key="5">
    <source>
        <dbReference type="ARBA" id="ARBA00022741"/>
    </source>
</evidence>
<keyword evidence="8 15" id="KW-0175">Coiled coil</keyword>
<keyword evidence="19" id="KW-1185">Reference proteome</keyword>
<evidence type="ECO:0000256" key="6">
    <source>
        <dbReference type="ARBA" id="ARBA00022776"/>
    </source>
</evidence>
<feature type="coiled-coil region" evidence="15">
    <location>
        <begin position="590"/>
        <end position="620"/>
    </location>
</feature>
<accession>A0A1E3QJL0</accession>
<keyword evidence="10" id="KW-0206">Cytoskeleton</keyword>
<comment type="similarity">
    <text evidence="13 14">Belongs to the TRAFAC class myosin-kinesin ATPase superfamily. Kinesin family.</text>
</comment>
<organism evidence="18 19">
    <name type="scientific">Babjeviella inositovora NRRL Y-12698</name>
    <dbReference type="NCBI Taxonomy" id="984486"/>
    <lineage>
        <taxon>Eukaryota</taxon>
        <taxon>Fungi</taxon>
        <taxon>Dikarya</taxon>
        <taxon>Ascomycota</taxon>
        <taxon>Saccharomycotina</taxon>
        <taxon>Pichiomycetes</taxon>
        <taxon>Serinales incertae sedis</taxon>
        <taxon>Babjeviella</taxon>
    </lineage>
</organism>
<feature type="compositionally biased region" description="Polar residues" evidence="16">
    <location>
        <begin position="44"/>
        <end position="76"/>
    </location>
</feature>
<dbReference type="GO" id="GO:0030473">
    <property type="term" value="P:nuclear migration along microtubule"/>
    <property type="evidence" value="ECO:0007669"/>
    <property type="project" value="EnsemblFungi"/>
</dbReference>
<evidence type="ECO:0000256" key="7">
    <source>
        <dbReference type="ARBA" id="ARBA00022840"/>
    </source>
</evidence>
<sequence>MFDPPTSTPTRFSSISNSQRRRPSLSLSLSSNNLSSLRLAPPSYNRNQSGSVTPTRSGTGSPIRSRPGSSLSTFRPQTPLSSYANYSAPQYIGTINVAIRPKPTVPGAAGNDRWYVDSSLNVIAYPDIGEFLYDHVLDPAVTNAQVYTSCVQPIIQKVMSGFNGTVFAYGMTSSGKTWSMQGSDEHPGVIPLSIAEIFGHIVRDATKEYKVCVSYLEIYNEKLIDLLALDTAAGATSAPDLKIRDDAVLGVRVVGLQEVPVSSQTELMRIIKRGDQARKTSATDFNAHSSRSHAVVLLRITCRADGKETFSTLSLCDLAGSEKATAQQERRKEGSFINKSLLTLSNVISKLSSSVSAGHIPYRESKLTRLLQPALSGDSLVCVLCTIQTTINAKAETVNTLRFAARAKNVVLHAMKNESAVADPEATARIIQTLTALVEKQKSEIAGLRSGRSVSPSGFSGGADVAELKAENRILTERVEHLVRIEELDRAEHIIVKNDVLNFLTTLRHSAGEDDRTSELMIKLEEIFTKQARHVDESKSYIKHLENQLYRSETLRHRQEEETQPAPLPMQPPRTPNRFRALVSDPSEAIVTINEQAEELTSLRDQLKDKERIIKALKSSNMLRDSLQPKLLNYKGVTRLAMAGIPDLKSETKDYPMSEDQENISPM</sequence>
<dbReference type="InterPro" id="IPR019821">
    <property type="entry name" value="Kinesin_motor_CS"/>
</dbReference>
<dbReference type="SMART" id="SM00129">
    <property type="entry name" value="KISc"/>
    <property type="match status" value="1"/>
</dbReference>
<keyword evidence="2" id="KW-0963">Cytoplasm</keyword>
<keyword evidence="6" id="KW-0498">Mitosis</keyword>
<keyword evidence="9 13" id="KW-0505">Motor protein</keyword>
<feature type="compositionally biased region" description="Low complexity" evidence="16">
    <location>
        <begin position="24"/>
        <end position="43"/>
    </location>
</feature>
<dbReference type="GO" id="GO:0007026">
    <property type="term" value="P:negative regulation of microtubule depolymerization"/>
    <property type="evidence" value="ECO:0007669"/>
    <property type="project" value="EnsemblFungi"/>
</dbReference>
<evidence type="ECO:0000256" key="14">
    <source>
        <dbReference type="RuleBase" id="RU000394"/>
    </source>
</evidence>
<dbReference type="GO" id="GO:1903754">
    <property type="term" value="C:cortical microtubule plus-end"/>
    <property type="evidence" value="ECO:0007669"/>
    <property type="project" value="EnsemblFungi"/>
</dbReference>
<dbReference type="Proteomes" id="UP000094336">
    <property type="component" value="Unassembled WGS sequence"/>
</dbReference>
<feature type="domain" description="Kinesin motor" evidence="17">
    <location>
        <begin position="94"/>
        <end position="410"/>
    </location>
</feature>
<keyword evidence="7 13" id="KW-0067">ATP-binding</keyword>
<comment type="function">
    <text evidence="12">Required for assembly of the mitotic spindle.</text>
</comment>
<protein>
    <recommendedName>
        <fullName evidence="14">Kinesin-like protein</fullName>
    </recommendedName>
</protein>
<reference evidence="19" key="1">
    <citation type="submission" date="2016-05" db="EMBL/GenBank/DDBJ databases">
        <title>Comparative genomics of biotechnologically important yeasts.</title>
        <authorList>
            <consortium name="DOE Joint Genome Institute"/>
            <person name="Riley R."/>
            <person name="Haridas S."/>
            <person name="Wolfe K.H."/>
            <person name="Lopes M.R."/>
            <person name="Hittinger C.T."/>
            <person name="Goker M."/>
            <person name="Salamov A."/>
            <person name="Wisecaver J."/>
            <person name="Long T.M."/>
            <person name="Aerts A.L."/>
            <person name="Barry K."/>
            <person name="Choi C."/>
            <person name="Clum A."/>
            <person name="Coughlan A.Y."/>
            <person name="Deshpande S."/>
            <person name="Douglass A.P."/>
            <person name="Hanson S.J."/>
            <person name="Klenk H.-P."/>
            <person name="Labutti K."/>
            <person name="Lapidus A."/>
            <person name="Lindquist E."/>
            <person name="Lipzen A."/>
            <person name="Meier-Kolthoff J.P."/>
            <person name="Ohm R.A."/>
            <person name="Otillar R.P."/>
            <person name="Pangilinan J."/>
            <person name="Peng Y."/>
            <person name="Rokas A."/>
            <person name="Rosa C.A."/>
            <person name="Scheuner C."/>
            <person name="Sibirny A.A."/>
            <person name="Slot J.C."/>
            <person name="Stielow J.B."/>
            <person name="Sun H."/>
            <person name="Kurtzman C.P."/>
            <person name="Blackwell M."/>
            <person name="Grigoriev I.V."/>
            <person name="Jeffries T.W."/>
        </authorList>
    </citation>
    <scope>NUCLEOTIDE SEQUENCE [LARGE SCALE GENOMIC DNA]</scope>
    <source>
        <strain evidence="19">NRRL Y-12698</strain>
    </source>
</reference>
<dbReference type="SUPFAM" id="SSF52540">
    <property type="entry name" value="P-loop containing nucleoside triphosphate hydrolases"/>
    <property type="match status" value="1"/>
</dbReference>
<dbReference type="InterPro" id="IPR027417">
    <property type="entry name" value="P-loop_NTPase"/>
</dbReference>
<evidence type="ECO:0000256" key="10">
    <source>
        <dbReference type="ARBA" id="ARBA00023212"/>
    </source>
</evidence>
<dbReference type="PANTHER" id="PTHR47968:SF36">
    <property type="entry name" value="KINESIN HEAVY CHAIN ISOFORM X1"/>
    <property type="match status" value="1"/>
</dbReference>
<dbReference type="GO" id="GO:0005524">
    <property type="term" value="F:ATP binding"/>
    <property type="evidence" value="ECO:0007669"/>
    <property type="project" value="UniProtKB-UniRule"/>
</dbReference>
<dbReference type="GO" id="GO:0051301">
    <property type="term" value="P:cell division"/>
    <property type="evidence" value="ECO:0007669"/>
    <property type="project" value="UniProtKB-KW"/>
</dbReference>
<dbReference type="GO" id="GO:0046785">
    <property type="term" value="P:microtubule polymerization"/>
    <property type="evidence" value="ECO:0007669"/>
    <property type="project" value="EnsemblFungi"/>
</dbReference>